<evidence type="ECO:0000313" key="1">
    <source>
        <dbReference type="EMBL" id="KAB0640659.1"/>
    </source>
</evidence>
<organism evidence="1 2">
    <name type="scientific">Burkholderia stagnalis</name>
    <dbReference type="NCBI Taxonomy" id="1503054"/>
    <lineage>
        <taxon>Bacteria</taxon>
        <taxon>Pseudomonadati</taxon>
        <taxon>Pseudomonadota</taxon>
        <taxon>Betaproteobacteria</taxon>
        <taxon>Burkholderiales</taxon>
        <taxon>Burkholderiaceae</taxon>
        <taxon>Burkholderia</taxon>
        <taxon>Burkholderia cepacia complex</taxon>
    </lineage>
</organism>
<dbReference type="EMBL" id="VZOK01000004">
    <property type="protein sequence ID" value="KAB0640659.1"/>
    <property type="molecule type" value="Genomic_DNA"/>
</dbReference>
<sequence>MNHIDTERAQETISDLKEKICSLKGSLERGFYQGRKVGEIDRFQLINTIKYLEGLLEHYIMILEQASEPYDDEEAQ</sequence>
<accession>A0A6L3N3S4</accession>
<evidence type="ECO:0000313" key="2">
    <source>
        <dbReference type="Proteomes" id="UP000473470"/>
    </source>
</evidence>
<gene>
    <name evidence="1" type="ORF">F7R25_03960</name>
</gene>
<dbReference type="AlphaFoldDB" id="A0A6L3N3S4"/>
<comment type="caution">
    <text evidence="1">The sequence shown here is derived from an EMBL/GenBank/DDBJ whole genome shotgun (WGS) entry which is preliminary data.</text>
</comment>
<dbReference type="Proteomes" id="UP000473470">
    <property type="component" value="Unassembled WGS sequence"/>
</dbReference>
<reference evidence="1 2" key="1">
    <citation type="submission" date="2019-09" db="EMBL/GenBank/DDBJ databases">
        <title>Draft genome sequences of 48 bacterial type strains from the CCUG.</title>
        <authorList>
            <person name="Tunovic T."/>
            <person name="Pineiro-Iglesias B."/>
            <person name="Unosson C."/>
            <person name="Inganas E."/>
            <person name="Ohlen M."/>
            <person name="Cardew S."/>
            <person name="Jensie-Markopoulos S."/>
            <person name="Salva-Serra F."/>
            <person name="Jaen-Luchoro D."/>
            <person name="Karlsson R."/>
            <person name="Svensson-Stadler L."/>
            <person name="Chun J."/>
            <person name="Moore E."/>
        </authorList>
    </citation>
    <scope>NUCLEOTIDE SEQUENCE [LARGE SCALE GENOMIC DNA]</scope>
    <source>
        <strain evidence="1 2">CCUG 65686</strain>
    </source>
</reference>
<dbReference type="RefSeq" id="WP_150998388.1">
    <property type="nucleotide sequence ID" value="NZ_CABVPM010000001.1"/>
</dbReference>
<protein>
    <submittedName>
        <fullName evidence="1">Uncharacterized protein</fullName>
    </submittedName>
</protein>
<name>A0A6L3N3S4_9BURK</name>
<proteinExistence type="predicted"/>